<accession>A0AA50DR73</accession>
<dbReference type="InterPro" id="IPR018660">
    <property type="entry name" value="MliC"/>
</dbReference>
<evidence type="ECO:0000259" key="6">
    <source>
        <dbReference type="Pfam" id="PF09864"/>
    </source>
</evidence>
<dbReference type="PROSITE" id="PS51257">
    <property type="entry name" value="PROKAR_LIPOPROTEIN"/>
    <property type="match status" value="1"/>
</dbReference>
<evidence type="ECO:0000313" key="8">
    <source>
        <dbReference type="Proteomes" id="UP001228139"/>
    </source>
</evidence>
<reference evidence="7 8" key="1">
    <citation type="submission" date="2023-07" db="EMBL/GenBank/DDBJ databases">
        <title>Pathogenic bacteria of pear tree diseases.</title>
        <authorList>
            <person name="Zhang Z."/>
            <person name="He L."/>
            <person name="Huang R."/>
        </authorList>
    </citation>
    <scope>NUCLEOTIDE SEQUENCE [LARGE SCALE GENOMIC DNA]</scope>
    <source>
        <strain evidence="7 8">DE2</strain>
    </source>
</reference>
<sequence>MKKILLLSTLALLSGCSYFHSAPEQQKTLHYTCGTLPLTVILDNSREEVNLILDGNPLTLKQQVAASGTRYSDGVYVFWSKGDGAFIERNDKVIINDCRLNGS</sequence>
<keyword evidence="3" id="KW-0564">Palmitate</keyword>
<evidence type="ECO:0000256" key="1">
    <source>
        <dbReference type="ARBA" id="ARBA00022729"/>
    </source>
</evidence>
<feature type="domain" description="C-type lysozyme inhibitor" evidence="6">
    <location>
        <begin position="31"/>
        <end position="94"/>
    </location>
</feature>
<keyword evidence="1 5" id="KW-0732">Signal</keyword>
<proteinExistence type="predicted"/>
<dbReference type="SUPFAM" id="SSF141488">
    <property type="entry name" value="YdhA-like"/>
    <property type="match status" value="1"/>
</dbReference>
<keyword evidence="2" id="KW-0472">Membrane</keyword>
<evidence type="ECO:0000256" key="2">
    <source>
        <dbReference type="ARBA" id="ARBA00023136"/>
    </source>
</evidence>
<dbReference type="InterPro" id="IPR036328">
    <property type="entry name" value="MliC_sf"/>
</dbReference>
<dbReference type="Pfam" id="PF09864">
    <property type="entry name" value="MliC"/>
    <property type="match status" value="1"/>
</dbReference>
<dbReference type="Proteomes" id="UP001228139">
    <property type="component" value="Chromosome"/>
</dbReference>
<evidence type="ECO:0000256" key="3">
    <source>
        <dbReference type="ARBA" id="ARBA00023139"/>
    </source>
</evidence>
<dbReference type="RefSeq" id="WP_306212684.1">
    <property type="nucleotide sequence ID" value="NZ_CP132353.1"/>
</dbReference>
<evidence type="ECO:0000313" key="7">
    <source>
        <dbReference type="EMBL" id="WLS80671.1"/>
    </source>
</evidence>
<dbReference type="KEGG" id="epi:Q3V30_09415"/>
<gene>
    <name evidence="7" type="ORF">Q3V30_09415</name>
</gene>
<evidence type="ECO:0000256" key="4">
    <source>
        <dbReference type="ARBA" id="ARBA00023288"/>
    </source>
</evidence>
<keyword evidence="4" id="KW-0449">Lipoprotein</keyword>
<name>A0AA50DR73_9GAMM</name>
<feature type="signal peptide" evidence="5">
    <location>
        <begin position="1"/>
        <end position="21"/>
    </location>
</feature>
<keyword evidence="8" id="KW-1185">Reference proteome</keyword>
<dbReference type="AlphaFoldDB" id="A0AA50DR73"/>
<dbReference type="EMBL" id="CP132353">
    <property type="protein sequence ID" value="WLS80671.1"/>
    <property type="molecule type" value="Genomic_DNA"/>
</dbReference>
<dbReference type="Gene3D" id="2.40.128.200">
    <property type="match status" value="1"/>
</dbReference>
<evidence type="ECO:0000256" key="5">
    <source>
        <dbReference type="SAM" id="SignalP"/>
    </source>
</evidence>
<organism evidence="7 8">
    <name type="scientific">Erwinia pyri</name>
    <dbReference type="NCBI Taxonomy" id="3062598"/>
    <lineage>
        <taxon>Bacteria</taxon>
        <taxon>Pseudomonadati</taxon>
        <taxon>Pseudomonadota</taxon>
        <taxon>Gammaproteobacteria</taxon>
        <taxon>Enterobacterales</taxon>
        <taxon>Erwiniaceae</taxon>
        <taxon>Erwinia</taxon>
    </lineage>
</organism>
<protein>
    <submittedName>
        <fullName evidence="7">MliC family protein</fullName>
    </submittedName>
</protein>
<feature type="chain" id="PRO_5041344317" evidence="5">
    <location>
        <begin position="22"/>
        <end position="103"/>
    </location>
</feature>